<dbReference type="EC" id="2.7.11.1" evidence="2"/>
<reference evidence="2 3" key="1">
    <citation type="submission" date="2014-07" db="EMBL/GenBank/DDBJ databases">
        <title>Expanding our view of genomic diversity in Candidatus Accumulibacter clades.</title>
        <authorList>
            <person name="Skennerton C.T."/>
            <person name="Barr J.J."/>
            <person name="Slater F.R."/>
            <person name="Bond P.L."/>
            <person name="Tyson G.W."/>
        </authorList>
    </citation>
    <scope>NUCLEOTIDE SEQUENCE [LARGE SCALE GENOMIC DNA]</scope>
    <source>
        <strain evidence="3">SK-01</strain>
    </source>
</reference>
<dbReference type="PANTHER" id="PTHR23150">
    <property type="entry name" value="SULFATASE MODIFYING FACTOR 1, 2"/>
    <property type="match status" value="1"/>
</dbReference>
<evidence type="ECO:0000313" key="3">
    <source>
        <dbReference type="Proteomes" id="UP000019812"/>
    </source>
</evidence>
<evidence type="ECO:0000313" key="2">
    <source>
        <dbReference type="EMBL" id="KFB68788.1"/>
    </source>
</evidence>
<dbReference type="Proteomes" id="UP000019812">
    <property type="component" value="Unassembled WGS sequence"/>
</dbReference>
<dbReference type="GO" id="GO:0004674">
    <property type="term" value="F:protein serine/threonine kinase activity"/>
    <property type="evidence" value="ECO:0007669"/>
    <property type="project" value="UniProtKB-EC"/>
</dbReference>
<dbReference type="InterPro" id="IPR005532">
    <property type="entry name" value="SUMF_dom"/>
</dbReference>
<sequence>MRFAFVPRGAFWMGDEESSKAPLHRNETLDYDYWIAESPVTVAQFAQFFASAGGESPDPQALRDPPNRPVATVSWHDALAFCAWLGERWRERLPAGWSVALPSEAEWEKAARGGVEIPAAAQYATVGPGLALADPARRKNPQPQRARPWGDEWEPEWVNAERIVGASSTPGCFEAGRSPTGCLDMAGNVWEWTRSLWGTNWRQPAFVYPYDARDLKREYLNAPDGVLRVVRGGSWYFLRANARCASRDWFHPGGRDALSGFRVVLRSSPVL</sequence>
<dbReference type="EMBL" id="JDSS02000019">
    <property type="protein sequence ID" value="KFB68788.1"/>
    <property type="molecule type" value="Genomic_DNA"/>
</dbReference>
<dbReference type="Gene3D" id="3.90.1580.10">
    <property type="entry name" value="paralog of FGE (formylglycine-generating enzyme)"/>
    <property type="match status" value="1"/>
</dbReference>
<name>A0A084Y244_9PROT</name>
<dbReference type="InterPro" id="IPR016187">
    <property type="entry name" value="CTDL_fold"/>
</dbReference>
<dbReference type="PANTHER" id="PTHR23150:SF19">
    <property type="entry name" value="FORMYLGLYCINE-GENERATING ENZYME"/>
    <property type="match status" value="1"/>
</dbReference>
<proteinExistence type="predicted"/>
<dbReference type="Pfam" id="PF03781">
    <property type="entry name" value="FGE-sulfatase"/>
    <property type="match status" value="1"/>
</dbReference>
<gene>
    <name evidence="2" type="primary">pkn1_12</name>
    <name evidence="2" type="ORF">CAPSK01_001643</name>
</gene>
<keyword evidence="2" id="KW-0808">Transferase</keyword>
<comment type="caution">
    <text evidence="2">The sequence shown here is derived from an EMBL/GenBank/DDBJ whole genome shotgun (WGS) entry which is preliminary data.</text>
</comment>
<dbReference type="SUPFAM" id="SSF56436">
    <property type="entry name" value="C-type lectin-like"/>
    <property type="match status" value="1"/>
</dbReference>
<accession>A0A084Y244</accession>
<dbReference type="STRING" id="1457154.CAPSK01_001643"/>
<dbReference type="InterPro" id="IPR042095">
    <property type="entry name" value="SUMF_sf"/>
</dbReference>
<evidence type="ECO:0000259" key="1">
    <source>
        <dbReference type="Pfam" id="PF03781"/>
    </source>
</evidence>
<organism evidence="2 3">
    <name type="scientific">Candidatus Accumulibacter vicinus</name>
    <dbReference type="NCBI Taxonomy" id="2954382"/>
    <lineage>
        <taxon>Bacteria</taxon>
        <taxon>Pseudomonadati</taxon>
        <taxon>Pseudomonadota</taxon>
        <taxon>Betaproteobacteria</taxon>
        <taxon>Candidatus Accumulibacter</taxon>
    </lineage>
</organism>
<protein>
    <submittedName>
        <fullName evidence="2">Serine/threonine-protein kinase pkn1</fullName>
        <ecNumber evidence="2">2.7.11.1</ecNumber>
    </submittedName>
</protein>
<keyword evidence="2" id="KW-0418">Kinase</keyword>
<feature type="domain" description="Sulfatase-modifying factor enzyme-like" evidence="1">
    <location>
        <begin position="5"/>
        <end position="264"/>
    </location>
</feature>
<dbReference type="GO" id="GO:0120147">
    <property type="term" value="F:formylglycine-generating oxidase activity"/>
    <property type="evidence" value="ECO:0007669"/>
    <property type="project" value="TreeGrafter"/>
</dbReference>
<dbReference type="AlphaFoldDB" id="A0A084Y244"/>
<dbReference type="InterPro" id="IPR051043">
    <property type="entry name" value="Sulfatase_Mod_Factor_Kinase"/>
</dbReference>